<evidence type="ECO:0000313" key="2">
    <source>
        <dbReference type="Proteomes" id="UP000015530"/>
    </source>
</evidence>
<evidence type="ECO:0000313" key="1">
    <source>
        <dbReference type="EMBL" id="EQB46544.1"/>
    </source>
</evidence>
<name>T0K424_COLGC</name>
<dbReference type="AlphaFoldDB" id="T0K424"/>
<reference evidence="2" key="1">
    <citation type="journal article" date="2013" name="Mol. Plant Microbe Interact.">
        <title>Global aspects of pacC regulation of pathogenicity genes in Colletotrichum gloeosporioides as revealed by transcriptome analysis.</title>
        <authorList>
            <person name="Alkan N."/>
            <person name="Meng X."/>
            <person name="Friedlander G."/>
            <person name="Reuveni E."/>
            <person name="Sukno S."/>
            <person name="Sherman A."/>
            <person name="Thon M."/>
            <person name="Fluhr R."/>
            <person name="Prusky D."/>
        </authorList>
    </citation>
    <scope>NUCLEOTIDE SEQUENCE [LARGE SCALE GENOMIC DNA]</scope>
    <source>
        <strain evidence="2">Cg-14</strain>
    </source>
</reference>
<dbReference type="EMBL" id="AMYD01003343">
    <property type="protein sequence ID" value="EQB46544.1"/>
    <property type="molecule type" value="Genomic_DNA"/>
</dbReference>
<dbReference type="Proteomes" id="UP000015530">
    <property type="component" value="Unassembled WGS sequence"/>
</dbReference>
<comment type="caution">
    <text evidence="1">The sequence shown here is derived from an EMBL/GenBank/DDBJ whole genome shotgun (WGS) entry which is preliminary data.</text>
</comment>
<protein>
    <submittedName>
        <fullName evidence="1">Uncharacterized protein</fullName>
    </submittedName>
</protein>
<organism evidence="1 2">
    <name type="scientific">Colletotrichum gloeosporioides (strain Cg-14)</name>
    <name type="common">Anthracnose fungus</name>
    <name type="synonym">Glomerella cingulata</name>
    <dbReference type="NCBI Taxonomy" id="1237896"/>
    <lineage>
        <taxon>Eukaryota</taxon>
        <taxon>Fungi</taxon>
        <taxon>Dikarya</taxon>
        <taxon>Ascomycota</taxon>
        <taxon>Pezizomycotina</taxon>
        <taxon>Sordariomycetes</taxon>
        <taxon>Hypocreomycetidae</taxon>
        <taxon>Glomerellales</taxon>
        <taxon>Glomerellaceae</taxon>
        <taxon>Colletotrichum</taxon>
        <taxon>Colletotrichum gloeosporioides species complex</taxon>
    </lineage>
</organism>
<sequence length="28" mass="3188">MIRCFLFSRLVEEIQAAATKKAAKVLHL</sequence>
<accession>T0K424</accession>
<dbReference type="HOGENOM" id="CLU_3413097_0_0_1"/>
<proteinExistence type="predicted"/>
<gene>
    <name evidence="1" type="ORF">CGLO_14394</name>
</gene>